<name>A0ABW9AEY7_9BURK</name>
<dbReference type="InterPro" id="IPR033900">
    <property type="entry name" value="Gram_neg_porin_domain"/>
</dbReference>
<keyword evidence="10" id="KW-0998">Cell outer membrane</keyword>
<keyword evidence="8" id="KW-0626">Porin</keyword>
<evidence type="ECO:0000313" key="13">
    <source>
        <dbReference type="EMBL" id="MFL9926338.1"/>
    </source>
</evidence>
<feature type="domain" description="Porin" evidence="12">
    <location>
        <begin position="8"/>
        <end position="324"/>
    </location>
</feature>
<keyword evidence="6 11" id="KW-0732">Signal</keyword>
<dbReference type="SUPFAM" id="SSF56935">
    <property type="entry name" value="Porins"/>
    <property type="match status" value="1"/>
</dbReference>
<comment type="subcellular location">
    <subcellularLocation>
        <location evidence="1">Cell outer membrane</location>
        <topology evidence="1">Multi-pass membrane protein</topology>
    </subcellularLocation>
</comment>
<evidence type="ECO:0000256" key="4">
    <source>
        <dbReference type="ARBA" id="ARBA00022452"/>
    </source>
</evidence>
<keyword evidence="3" id="KW-0813">Transport</keyword>
<dbReference type="Proteomes" id="UP001629246">
    <property type="component" value="Unassembled WGS sequence"/>
</dbReference>
<evidence type="ECO:0000256" key="9">
    <source>
        <dbReference type="ARBA" id="ARBA00023136"/>
    </source>
</evidence>
<dbReference type="InterPro" id="IPR050298">
    <property type="entry name" value="Gram-neg_bact_OMP"/>
</dbReference>
<evidence type="ECO:0000256" key="10">
    <source>
        <dbReference type="ARBA" id="ARBA00023237"/>
    </source>
</evidence>
<dbReference type="PRINTS" id="PR00182">
    <property type="entry name" value="ECOLNEIPORIN"/>
</dbReference>
<reference evidence="13 14" key="1">
    <citation type="journal article" date="2024" name="Chem. Sci.">
        <title>Discovery of megapolipeptins by genome mining of a Burkholderiales bacteria collection.</title>
        <authorList>
            <person name="Paulo B.S."/>
            <person name="Recchia M.J.J."/>
            <person name="Lee S."/>
            <person name="Fergusson C.H."/>
            <person name="Romanowski S.B."/>
            <person name="Hernandez A."/>
            <person name="Krull N."/>
            <person name="Liu D.Y."/>
            <person name="Cavanagh H."/>
            <person name="Bos A."/>
            <person name="Gray C.A."/>
            <person name="Murphy B.T."/>
            <person name="Linington R.G."/>
            <person name="Eustaquio A.S."/>
        </authorList>
    </citation>
    <scope>NUCLEOTIDE SEQUENCE [LARGE SCALE GENOMIC DNA]</scope>
    <source>
        <strain evidence="13 14">RL21-008-BIB-A</strain>
    </source>
</reference>
<dbReference type="Gene3D" id="2.40.160.10">
    <property type="entry name" value="Porin"/>
    <property type="match status" value="1"/>
</dbReference>
<evidence type="ECO:0000256" key="3">
    <source>
        <dbReference type="ARBA" id="ARBA00022448"/>
    </source>
</evidence>
<dbReference type="EMBL" id="JAQQFM010000008">
    <property type="protein sequence ID" value="MFL9926338.1"/>
    <property type="molecule type" value="Genomic_DNA"/>
</dbReference>
<dbReference type="InterPro" id="IPR023614">
    <property type="entry name" value="Porin_dom_sf"/>
</dbReference>
<feature type="chain" id="PRO_5047543318" evidence="11">
    <location>
        <begin position="21"/>
        <end position="351"/>
    </location>
</feature>
<dbReference type="InterPro" id="IPR001702">
    <property type="entry name" value="Porin_Gram-ve"/>
</dbReference>
<evidence type="ECO:0000256" key="8">
    <source>
        <dbReference type="ARBA" id="ARBA00023114"/>
    </source>
</evidence>
<evidence type="ECO:0000256" key="6">
    <source>
        <dbReference type="ARBA" id="ARBA00022729"/>
    </source>
</evidence>
<sequence length="351" mass="36694">MKRKVIAFALIGATSAYAMADDEDAVKSVGGGSSSVTIYGVADMGITREGGGPGGTVYRMTSGGMSGSRIGFRGIEDLGGGLAAIFGMEAGVYMDTGASAQGGVLFGRQSYVGLTGKGGELTMGRLYSFMDKHLARVDPFVTNSPAQMDNLLVKGYTVRAENGVKYVTPSMNGVKVGVMTGLGEVAGDFSAKRYLGGVLSYENGPLYVGVAHQNLNTLSATNVKGKNNKTLFGGSYDFKVVRMHLGYAINKTTEGAATTEDTRDYALGASVPVFGTDHVLADVVFRKDRSSTSNNARMYGVGYLHALSKRTSLYTVYARVSNTNKAAYTIAPSAAGGAGTNALMLGVRHIF</sequence>
<feature type="signal peptide" evidence="11">
    <location>
        <begin position="1"/>
        <end position="20"/>
    </location>
</feature>
<comment type="subunit">
    <text evidence="2">Homotrimer.</text>
</comment>
<evidence type="ECO:0000256" key="2">
    <source>
        <dbReference type="ARBA" id="ARBA00011233"/>
    </source>
</evidence>
<comment type="caution">
    <text evidence="13">The sequence shown here is derived from an EMBL/GenBank/DDBJ whole genome shotgun (WGS) entry which is preliminary data.</text>
</comment>
<dbReference type="RefSeq" id="WP_408159543.1">
    <property type="nucleotide sequence ID" value="NZ_JAQQFM010000008.1"/>
</dbReference>
<dbReference type="PANTHER" id="PTHR34501:SF9">
    <property type="entry name" value="MAJOR OUTER MEMBRANE PROTEIN P.IA"/>
    <property type="match status" value="1"/>
</dbReference>
<dbReference type="Pfam" id="PF13609">
    <property type="entry name" value="Porin_4"/>
    <property type="match status" value="1"/>
</dbReference>
<keyword evidence="9" id="KW-0472">Membrane</keyword>
<protein>
    <submittedName>
        <fullName evidence="13">Porin</fullName>
    </submittedName>
</protein>
<keyword evidence="4" id="KW-1134">Transmembrane beta strand</keyword>
<dbReference type="PANTHER" id="PTHR34501">
    <property type="entry name" value="PROTEIN YDDL-RELATED"/>
    <property type="match status" value="1"/>
</dbReference>
<dbReference type="CDD" id="cd00342">
    <property type="entry name" value="gram_neg_porins"/>
    <property type="match status" value="1"/>
</dbReference>
<keyword evidence="14" id="KW-1185">Reference proteome</keyword>
<proteinExistence type="predicted"/>
<evidence type="ECO:0000259" key="12">
    <source>
        <dbReference type="Pfam" id="PF13609"/>
    </source>
</evidence>
<evidence type="ECO:0000256" key="1">
    <source>
        <dbReference type="ARBA" id="ARBA00004571"/>
    </source>
</evidence>
<accession>A0ABW9AEY7</accession>
<evidence type="ECO:0000256" key="7">
    <source>
        <dbReference type="ARBA" id="ARBA00023065"/>
    </source>
</evidence>
<keyword evidence="5" id="KW-0812">Transmembrane</keyword>
<keyword evidence="7" id="KW-0406">Ion transport</keyword>
<evidence type="ECO:0000313" key="14">
    <source>
        <dbReference type="Proteomes" id="UP001629246"/>
    </source>
</evidence>
<evidence type="ECO:0000256" key="11">
    <source>
        <dbReference type="SAM" id="SignalP"/>
    </source>
</evidence>
<gene>
    <name evidence="13" type="ORF">PQR62_18830</name>
</gene>
<evidence type="ECO:0000256" key="5">
    <source>
        <dbReference type="ARBA" id="ARBA00022692"/>
    </source>
</evidence>
<organism evidence="13 14">
    <name type="scientific">Herbaspirillum lusitanum</name>
    <dbReference type="NCBI Taxonomy" id="213312"/>
    <lineage>
        <taxon>Bacteria</taxon>
        <taxon>Pseudomonadati</taxon>
        <taxon>Pseudomonadota</taxon>
        <taxon>Betaproteobacteria</taxon>
        <taxon>Burkholderiales</taxon>
        <taxon>Oxalobacteraceae</taxon>
        <taxon>Herbaspirillum</taxon>
    </lineage>
</organism>